<dbReference type="EMBL" id="LAZR01000277">
    <property type="protein sequence ID" value="KKN77502.1"/>
    <property type="molecule type" value="Genomic_DNA"/>
</dbReference>
<dbReference type="InterPro" id="IPR036410">
    <property type="entry name" value="HSP_DnaJ_Cys-rich_dom_sf"/>
</dbReference>
<dbReference type="Gene3D" id="2.10.230.10">
    <property type="entry name" value="Heat shock protein DnaJ, cysteine-rich domain"/>
    <property type="match status" value="1"/>
</dbReference>
<organism evidence="1">
    <name type="scientific">marine sediment metagenome</name>
    <dbReference type="NCBI Taxonomy" id="412755"/>
    <lineage>
        <taxon>unclassified sequences</taxon>
        <taxon>metagenomes</taxon>
        <taxon>ecological metagenomes</taxon>
    </lineage>
</organism>
<proteinExistence type="predicted"/>
<dbReference type="SUPFAM" id="SSF57938">
    <property type="entry name" value="DnaJ/Hsp40 cysteine-rich domain"/>
    <property type="match status" value="1"/>
</dbReference>
<accession>A0A0F9TRD2</accession>
<evidence type="ECO:0000313" key="1">
    <source>
        <dbReference type="EMBL" id="KKN77502.1"/>
    </source>
</evidence>
<comment type="caution">
    <text evidence="1">The sequence shown here is derived from an EMBL/GenBank/DDBJ whole genome shotgun (WGS) entry which is preliminary data.</text>
</comment>
<dbReference type="AlphaFoldDB" id="A0A0F9TRD2"/>
<sequence>MNEKENKLLHAVLFPDECFHEFLGISNTCKNCNQHMFVYYRFKSFARDSEAFWDMKEKAEEQEWYDDYLFGKGFNLEKDFLGTDYVKTLLIELNPKTFPKLLSDFIRDMVLRERDNKCPECHGQGQTATMADMINQVCNKCDKCKGTGKRWHPDIVKLAEELRVKA</sequence>
<gene>
    <name evidence="1" type="ORF">LCGC14_0359170</name>
</gene>
<name>A0A0F9TRD2_9ZZZZ</name>
<reference evidence="1" key="1">
    <citation type="journal article" date="2015" name="Nature">
        <title>Complex archaea that bridge the gap between prokaryotes and eukaryotes.</title>
        <authorList>
            <person name="Spang A."/>
            <person name="Saw J.H."/>
            <person name="Jorgensen S.L."/>
            <person name="Zaremba-Niedzwiedzka K."/>
            <person name="Martijn J."/>
            <person name="Lind A.E."/>
            <person name="van Eijk R."/>
            <person name="Schleper C."/>
            <person name="Guy L."/>
            <person name="Ettema T.J."/>
        </authorList>
    </citation>
    <scope>NUCLEOTIDE SEQUENCE</scope>
</reference>
<protein>
    <submittedName>
        <fullName evidence="1">Uncharacterized protein</fullName>
    </submittedName>
</protein>